<sequence>MPRLRLPPLPLPSQWSNYVPRIGKNTAEGSGSRELGRRTVLANKKLTDQFVRALGIRKDEVVIEAYPALGQLTRSLLSGGADTTTPADWNKVTQEQDVVGPRAGQVKRRNVGAFDYPEWDVNTAPVNTLPNDVRESDVVVPKTVVAVEPHVTLFSRGLGFDPDLAPASFWDYNNAKSEDELKRMNEMRGTTPVYPSILEKNLLMCPSTVFDWTTIPRIFDNPLVWKDFPVFDASKTGVAATMRPWEAETPPITVVSTMPETVMGDQLIAQWVSSAIGDPGMERGWLWAFGRVRLAMLVPSGQYDRLMASPGETIHCKLSVMANALFRLRPLPPYHHVPDVDKQSNRTDPSYAGALAAAKVRKTRSKKQPTPAPPPIDEVTATVAGDFWPQHPRHVGLKHTAKVNPAKALVRPPLLGIEMVPRADSPIKLSQREEWEFVLRHCFVQEASALAEVIPKLGFGAENLIPKMRESEETSRYAGAEVNPETPVRSLTIEQWQRVVDVFAKWPFKPELLMLDVLEDNRQIGTT</sequence>
<evidence type="ECO:0000256" key="5">
    <source>
        <dbReference type="ARBA" id="ARBA00022884"/>
    </source>
</evidence>
<dbReference type="Gene3D" id="1.10.8.100">
    <property type="entry name" value="Ribosomal RNA adenine dimethylase-like, domain 2"/>
    <property type="match status" value="1"/>
</dbReference>
<dbReference type="GO" id="GO:0006391">
    <property type="term" value="P:transcription initiation at mitochondrial promoter"/>
    <property type="evidence" value="ECO:0007669"/>
    <property type="project" value="TreeGrafter"/>
</dbReference>
<reference evidence="9" key="2">
    <citation type="submission" date="2023-06" db="EMBL/GenBank/DDBJ databases">
        <authorList>
            <person name="Kobayashi Y."/>
            <person name="Kayamori A."/>
            <person name="Aoki K."/>
            <person name="Shiwa Y."/>
            <person name="Fujita N."/>
            <person name="Sugita T."/>
            <person name="Iwasaki W."/>
            <person name="Tanaka N."/>
            <person name="Takashima M."/>
        </authorList>
    </citation>
    <scope>NUCLEOTIDE SEQUENCE</scope>
    <source>
        <strain evidence="9">HIS016</strain>
    </source>
</reference>
<dbReference type="GO" id="GO:0005759">
    <property type="term" value="C:mitochondrial matrix"/>
    <property type="evidence" value="ECO:0007669"/>
    <property type="project" value="TreeGrafter"/>
</dbReference>
<dbReference type="GO" id="GO:0034246">
    <property type="term" value="F:mitochondrial transcription factor activity"/>
    <property type="evidence" value="ECO:0007669"/>
    <property type="project" value="TreeGrafter"/>
</dbReference>
<dbReference type="InterPro" id="IPR029063">
    <property type="entry name" value="SAM-dependent_MTases_sf"/>
</dbReference>
<evidence type="ECO:0000256" key="8">
    <source>
        <dbReference type="SAM" id="MobiDB-lite"/>
    </source>
</evidence>
<dbReference type="SUPFAM" id="SSF53335">
    <property type="entry name" value="S-adenosyl-L-methionine-dependent methyltransferases"/>
    <property type="match status" value="1"/>
</dbReference>
<evidence type="ECO:0000313" key="10">
    <source>
        <dbReference type="Proteomes" id="UP001222932"/>
    </source>
</evidence>
<comment type="similarity">
    <text evidence="7">Belongs to the class I-like SAM-binding methyltransferase superfamily. rRNA adenine N(6)-methyltransferase family.</text>
</comment>
<dbReference type="EC" id="2.1.1.-" evidence="7"/>
<dbReference type="Gene3D" id="3.40.50.150">
    <property type="entry name" value="Vaccinia Virus protein VP39"/>
    <property type="match status" value="2"/>
</dbReference>
<accession>A0AAD3TTZ6</accession>
<organism evidence="9 10">
    <name type="scientific">Cutaneotrichosporon spelunceum</name>
    <dbReference type="NCBI Taxonomy" id="1672016"/>
    <lineage>
        <taxon>Eukaryota</taxon>
        <taxon>Fungi</taxon>
        <taxon>Dikarya</taxon>
        <taxon>Basidiomycota</taxon>
        <taxon>Agaricomycotina</taxon>
        <taxon>Tremellomycetes</taxon>
        <taxon>Trichosporonales</taxon>
        <taxon>Trichosporonaceae</taxon>
        <taxon>Cutaneotrichosporon</taxon>
    </lineage>
</organism>
<evidence type="ECO:0000256" key="3">
    <source>
        <dbReference type="ARBA" id="ARBA00022679"/>
    </source>
</evidence>
<keyword evidence="4 7" id="KW-0949">S-adenosyl-L-methionine</keyword>
<comment type="caution">
    <text evidence="9">The sequence shown here is derived from an EMBL/GenBank/DDBJ whole genome shotgun (WGS) entry which is preliminary data.</text>
</comment>
<comment type="function">
    <text evidence="6">Mitochondrial transcription factor that confers selective promoter recognition on the core subunit of the yeast mitochondrial RNA polymerase. Interacts with DNA in a non-specific manner.</text>
</comment>
<evidence type="ECO:0000256" key="1">
    <source>
        <dbReference type="ARBA" id="ARBA00004173"/>
    </source>
</evidence>
<dbReference type="GO" id="GO:0000179">
    <property type="term" value="F:rRNA (adenine-N6,N6-)-dimethyltransferase activity"/>
    <property type="evidence" value="ECO:0007669"/>
    <property type="project" value="TreeGrafter"/>
</dbReference>
<dbReference type="AlphaFoldDB" id="A0AAD3TTZ6"/>
<evidence type="ECO:0000313" key="9">
    <source>
        <dbReference type="EMBL" id="GMK56804.1"/>
    </source>
</evidence>
<evidence type="ECO:0000256" key="4">
    <source>
        <dbReference type="ARBA" id="ARBA00022691"/>
    </source>
</evidence>
<dbReference type="EMBL" id="BTCM01000003">
    <property type="protein sequence ID" value="GMK56804.1"/>
    <property type="molecule type" value="Genomic_DNA"/>
</dbReference>
<protein>
    <recommendedName>
        <fullName evidence="7">rRNA adenine N(6)-methyltransferase</fullName>
        <ecNumber evidence="7">2.1.1.-</ecNumber>
    </recommendedName>
</protein>
<dbReference type="Proteomes" id="UP001222932">
    <property type="component" value="Unassembled WGS sequence"/>
</dbReference>
<evidence type="ECO:0000256" key="2">
    <source>
        <dbReference type="ARBA" id="ARBA00022603"/>
    </source>
</evidence>
<reference evidence="9" key="1">
    <citation type="journal article" date="2023" name="BMC Genomics">
        <title>Chromosome-level genome assemblies of Cutaneotrichosporon spp. (Trichosporonales, Basidiomycota) reveal imbalanced evolution between nucleotide sequences and chromosome synteny.</title>
        <authorList>
            <person name="Kobayashi Y."/>
            <person name="Kayamori A."/>
            <person name="Aoki K."/>
            <person name="Shiwa Y."/>
            <person name="Matsutani M."/>
            <person name="Fujita N."/>
            <person name="Sugita T."/>
            <person name="Iwasaki W."/>
            <person name="Tanaka N."/>
            <person name="Takashima M."/>
        </authorList>
    </citation>
    <scope>NUCLEOTIDE SEQUENCE</scope>
    <source>
        <strain evidence="9">HIS016</strain>
    </source>
</reference>
<dbReference type="GO" id="GO:0003723">
    <property type="term" value="F:RNA binding"/>
    <property type="evidence" value="ECO:0007669"/>
    <property type="project" value="UniProtKB-KW"/>
</dbReference>
<comment type="subcellular location">
    <subcellularLocation>
        <location evidence="1">Mitochondrion</location>
    </subcellularLocation>
</comment>
<keyword evidence="2 7" id="KW-0489">Methyltransferase</keyword>
<proteinExistence type="inferred from homology"/>
<keyword evidence="7" id="KW-0698">rRNA processing</keyword>
<name>A0AAD3TTZ6_9TREE</name>
<dbReference type="Pfam" id="PF00398">
    <property type="entry name" value="RrnaAD"/>
    <property type="match status" value="1"/>
</dbReference>
<evidence type="ECO:0000256" key="7">
    <source>
        <dbReference type="RuleBase" id="RU362106"/>
    </source>
</evidence>
<keyword evidence="5" id="KW-0694">RNA-binding</keyword>
<feature type="region of interest" description="Disordered" evidence="8">
    <location>
        <begin position="357"/>
        <end position="378"/>
    </location>
</feature>
<dbReference type="PANTHER" id="PTHR11727:SF17">
    <property type="entry name" value="DIMETHYLADENOSINE TRANSFERASE 1, MITOCHONDRIAL"/>
    <property type="match status" value="1"/>
</dbReference>
<evidence type="ECO:0000256" key="6">
    <source>
        <dbReference type="ARBA" id="ARBA00024915"/>
    </source>
</evidence>
<dbReference type="InterPro" id="IPR023165">
    <property type="entry name" value="rRNA_Ade_diMease-like_C"/>
</dbReference>
<dbReference type="PANTHER" id="PTHR11727">
    <property type="entry name" value="DIMETHYLADENOSINE TRANSFERASE"/>
    <property type="match status" value="1"/>
</dbReference>
<gene>
    <name evidence="9" type="primary">MTF1</name>
    <name evidence="9" type="ORF">CspeluHIS016_0306440</name>
</gene>
<keyword evidence="3 7" id="KW-0808">Transferase</keyword>
<keyword evidence="10" id="KW-1185">Reference proteome</keyword>
<dbReference type="InterPro" id="IPR001737">
    <property type="entry name" value="KsgA/Erm"/>
</dbReference>